<evidence type="ECO:0000259" key="7">
    <source>
        <dbReference type="Pfam" id="PF23702"/>
    </source>
</evidence>
<keyword evidence="3" id="KW-0677">Repeat</keyword>
<evidence type="ECO:0000313" key="9">
    <source>
        <dbReference type="EMBL" id="TPX58808.1"/>
    </source>
</evidence>
<dbReference type="InterPro" id="IPR011989">
    <property type="entry name" value="ARM-like"/>
</dbReference>
<dbReference type="Pfam" id="PF23702">
    <property type="entry name" value="ARM_ECM29"/>
    <property type="match status" value="1"/>
</dbReference>
<gene>
    <name evidence="9" type="ORF">PhCBS80983_g02889</name>
</gene>
<dbReference type="Pfam" id="PF24492">
    <property type="entry name" value="HEAT_ECM29"/>
    <property type="match status" value="1"/>
</dbReference>
<comment type="caution">
    <text evidence="9">The sequence shown here is derived from an EMBL/GenBank/DDBJ whole genome shotgun (WGS) entry which is preliminary data.</text>
</comment>
<accession>A0A507E6R0</accession>
<sequence length="1869" mass="205046">MTDKELELLENVELRFALADTNDRFEKAVTTFLTPVLIKLDSPHKPVQTKVMGICSHVSKRLKSNPDIKVPMSALLDLFANPKSSTLLRNFCLIYLDLGFARSSKEERVKLLPGLFRDLAARLPAQQGTIFQMALQVFATSGDFKSDGGDPFDWQSHPEDLKFLLTKFLDVILYTFAPAGRPMTALSMGRQSEATTPSAPFVPPGLSKNALTFLVGTHKAPWTTNPNDLRALKLGIIRFISLAESIPEHQNVLEKFVIYLAASGDSNYEIVSAGEDGIKRHAKPDLESEDVIKALYSLYQGTGAQRNEDVFRSPATPSLKNRILRVLLKSAMATNMFPQMIQVAFDALNGEHTTAKLRAAGMSFVQWIARMSKEDKIKPVAPVLLSALLHFINTPLDTPTPDAETLRGFAYEAVGLLCKRVPDLFDTPLLYQFFSSISSENANVRVSVLDALSNMVNAYKSVAENEEKRKEMEKILLDNIEKPNHHSRFIAQKYTNTIFAPSYPLARYINIMLAADLKPEVREESRRGLEFPVAISAKTPTPLPVFADMTHLLVTKQRENNTARVAPGVRRVGAFSADAYTDAIRYLRHLLILSADPDAAMGRKGLDELEKISETTTRAKVREYLQNVDGATEYREFLETALKSDAADAVLQSVAAFCLLELVSLGPKDLARVYSEKIDWVVSFVSSVRGETRKSMAHILGIVATAHLEEPARAQRLVELVTTLQSTVQDKQLQVENRHGATLAIGFIVGRLRYRYSQEQAFVPAELLATSLNAIVAELDAMSALEVLGACDAIAEAGRYSALPLPSDDARKAVVDKLVSMAKNAKDSKVQEEAITALGQLAHGDSATSTETILDFLYSLATAHSKHVEVHFTIGEAITAAACGFKATHMEEHLDIADVTPAVNVSDQIPIQVLTTLLEKVRPGASPPAVRKSVAVWLLCIVKLAGANHPVVRTNVMQLQNAFANLLNDQDEFTQEAASRGMGLVFELGDSGVRDQLVTSLVSTLTEGKRIAPQSVTPETQLFRENALGSTPGSDGAHLTGTYQSILSLASEMNQPDLVYRFMSLAAHNAIWNSRRGASLGFSTIATQASAQLQPHLPLIVPKLYRFQFDPHPKTAESMKNIWQTLVPEPAKTLDQYFTAIVKDLLAGMADRQWRIREASCLALADLTHGKQMEQLREYLEQMWVMTFRALDDIKESVRVAAFKTAKTLTTKTTRYTDPSVNTDIKEAAKIVAIVVPFFLTKGLGSQAEDVRTFSLATILKISKKAGVLLKPHLTDLVGTLLECLSTMEPQVLNYLTFHTDKYNISQEQLENTRLSAVKQSPIMDALETCIDQAVDAETLNLLVPRLTNLIRKGVGLPTKAGAARIVYSLVQRAPNELAGQHADAIVKALTASIFDRSVVVRKANATAIGQIAKLASDTSIMKLIDLLQNSYLGDPTSTTHDEDARSVAGITTLEFAKRAPERVTAFHARLIPLAFIGARDDDSPNIKQTWKDAWEELTGGSNAPLRMYMDETVALITHLMNTSPSWTIKKQVARAVADVSAVLPQPQLETLLPALIPLLVTALAGRTWDGKEVVVQSLAELVSNAPRTYWANATPLRDAVVKTVLTESRKNNKQYKRHAIDALGKTLHALNDHVTLYTDIYDDLAAIAASDPMDKDTLNSDDDEDDVRLKPLQLVLRAAAFKALGLAFPTRRFANEEKQHAATTLQLLARQCEGNVWNVTLAVLEALELVVKDLTTTTTTTNGAPEGSNVTKDDPMDIDGGFTPQPPYFEPDTVDPQTIVLVAYALCAALEDMKYTKIRETAARILLRLVQAATTVAPTSTAATTTAPLIPQAEQQPLATKLEALASKEPIPGIADVIRDARKVVMKA</sequence>
<evidence type="ECO:0000256" key="4">
    <source>
        <dbReference type="ARBA" id="ARBA00022942"/>
    </source>
</evidence>
<dbReference type="GO" id="GO:0000502">
    <property type="term" value="C:proteasome complex"/>
    <property type="evidence" value="ECO:0007669"/>
    <property type="project" value="UniProtKB-KW"/>
</dbReference>
<proteinExistence type="predicted"/>
<evidence type="ECO:0000256" key="1">
    <source>
        <dbReference type="ARBA" id="ARBA00004496"/>
    </source>
</evidence>
<organism evidence="9 10">
    <name type="scientific">Powellomyces hirtus</name>
    <dbReference type="NCBI Taxonomy" id="109895"/>
    <lineage>
        <taxon>Eukaryota</taxon>
        <taxon>Fungi</taxon>
        <taxon>Fungi incertae sedis</taxon>
        <taxon>Chytridiomycota</taxon>
        <taxon>Chytridiomycota incertae sedis</taxon>
        <taxon>Chytridiomycetes</taxon>
        <taxon>Spizellomycetales</taxon>
        <taxon>Powellomycetaceae</taxon>
        <taxon>Powellomyces</taxon>
    </lineage>
</organism>
<dbReference type="InterPro" id="IPR055443">
    <property type="entry name" value="HEAT_ECM29"/>
</dbReference>
<dbReference type="GO" id="GO:0005634">
    <property type="term" value="C:nucleus"/>
    <property type="evidence" value="ECO:0007669"/>
    <property type="project" value="TreeGrafter"/>
</dbReference>
<protein>
    <submittedName>
        <fullName evidence="9">Uncharacterized protein</fullName>
    </submittedName>
</protein>
<evidence type="ECO:0000256" key="5">
    <source>
        <dbReference type="SAM" id="MobiDB-lite"/>
    </source>
</evidence>
<feature type="domain" description="ECM29 ARM-like repeats" evidence="7">
    <location>
        <begin position="653"/>
        <end position="796"/>
    </location>
</feature>
<feature type="region of interest" description="Disordered" evidence="5">
    <location>
        <begin position="1739"/>
        <end position="1769"/>
    </location>
</feature>
<dbReference type="EMBL" id="QEAQ01000032">
    <property type="protein sequence ID" value="TPX58808.1"/>
    <property type="molecule type" value="Genomic_DNA"/>
</dbReference>
<dbReference type="PANTHER" id="PTHR23346:SF19">
    <property type="entry name" value="PROTEASOME ADAPTER AND SCAFFOLD PROTEIN ECM29"/>
    <property type="match status" value="1"/>
</dbReference>
<feature type="domain" description="Proteasome component Ecm29 N-terminal" evidence="6">
    <location>
        <begin position="9"/>
        <end position="512"/>
    </location>
</feature>
<dbReference type="GO" id="GO:0005737">
    <property type="term" value="C:cytoplasm"/>
    <property type="evidence" value="ECO:0007669"/>
    <property type="project" value="UniProtKB-SubCell"/>
</dbReference>
<dbReference type="GO" id="GO:0060090">
    <property type="term" value="F:molecular adaptor activity"/>
    <property type="evidence" value="ECO:0007669"/>
    <property type="project" value="InterPro"/>
</dbReference>
<evidence type="ECO:0000259" key="8">
    <source>
        <dbReference type="Pfam" id="PF24492"/>
    </source>
</evidence>
<evidence type="ECO:0000256" key="3">
    <source>
        <dbReference type="ARBA" id="ARBA00022737"/>
    </source>
</evidence>
<reference evidence="9 10" key="1">
    <citation type="journal article" date="2019" name="Sci. Rep.">
        <title>Comparative genomics of chytrid fungi reveal insights into the obligate biotrophic and pathogenic lifestyle of Synchytrium endobioticum.</title>
        <authorList>
            <person name="van de Vossenberg B.T.L.H."/>
            <person name="Warris S."/>
            <person name="Nguyen H.D.T."/>
            <person name="van Gent-Pelzer M.P.E."/>
            <person name="Joly D.L."/>
            <person name="van de Geest H.C."/>
            <person name="Bonants P.J.M."/>
            <person name="Smith D.S."/>
            <person name="Levesque C.A."/>
            <person name="van der Lee T.A.J."/>
        </authorList>
    </citation>
    <scope>NUCLEOTIDE SEQUENCE [LARGE SCALE GENOMIC DNA]</scope>
    <source>
        <strain evidence="9 10">CBS 809.83</strain>
    </source>
</reference>
<dbReference type="InterPro" id="IPR055444">
    <property type="entry name" value="ARM_ECM29"/>
</dbReference>
<dbReference type="PANTHER" id="PTHR23346">
    <property type="entry name" value="TRANSLATIONAL ACTIVATOR GCN1-RELATED"/>
    <property type="match status" value="1"/>
</dbReference>
<evidence type="ECO:0000313" key="10">
    <source>
        <dbReference type="Proteomes" id="UP000318582"/>
    </source>
</evidence>
<name>A0A507E6R0_9FUNG</name>
<dbReference type="GO" id="GO:0036503">
    <property type="term" value="P:ERAD pathway"/>
    <property type="evidence" value="ECO:0007669"/>
    <property type="project" value="TreeGrafter"/>
</dbReference>
<dbReference type="Pfam" id="PF13001">
    <property type="entry name" value="ECM29_N"/>
    <property type="match status" value="1"/>
</dbReference>
<feature type="domain" description="Proteasome adapter and scaffold protein ECM29 HEAT-repeat" evidence="8">
    <location>
        <begin position="1270"/>
        <end position="1433"/>
    </location>
</feature>
<comment type="subcellular location">
    <subcellularLocation>
        <location evidence="1">Cytoplasm</location>
    </subcellularLocation>
</comment>
<dbReference type="InterPro" id="IPR024372">
    <property type="entry name" value="Ecm29_N"/>
</dbReference>
<dbReference type="Pfam" id="PF23731">
    <property type="entry name" value="ARM_ECM29_C"/>
    <property type="match status" value="1"/>
</dbReference>
<dbReference type="Proteomes" id="UP000318582">
    <property type="component" value="Unassembled WGS sequence"/>
</dbReference>
<dbReference type="InterPro" id="IPR016024">
    <property type="entry name" value="ARM-type_fold"/>
</dbReference>
<keyword evidence="4" id="KW-0647">Proteasome</keyword>
<dbReference type="Gene3D" id="1.25.10.10">
    <property type="entry name" value="Leucine-rich Repeat Variant"/>
    <property type="match status" value="4"/>
</dbReference>
<dbReference type="SUPFAM" id="SSF48371">
    <property type="entry name" value="ARM repeat"/>
    <property type="match status" value="3"/>
</dbReference>
<keyword evidence="2" id="KW-0963">Cytoplasm</keyword>
<dbReference type="STRING" id="109895.A0A507E6R0"/>
<keyword evidence="10" id="KW-1185">Reference proteome</keyword>
<evidence type="ECO:0000256" key="2">
    <source>
        <dbReference type="ARBA" id="ARBA00022490"/>
    </source>
</evidence>
<evidence type="ECO:0000259" key="6">
    <source>
        <dbReference type="Pfam" id="PF13001"/>
    </source>
</evidence>
<dbReference type="GO" id="GO:0043248">
    <property type="term" value="P:proteasome assembly"/>
    <property type="evidence" value="ECO:0007669"/>
    <property type="project" value="InterPro"/>
</dbReference>